<protein>
    <recommendedName>
        <fullName evidence="4">VIT family protein</fullName>
    </recommendedName>
</protein>
<reference evidence="3" key="1">
    <citation type="submission" date="2017-09" db="EMBL/GenBank/DDBJ databases">
        <title>Depth-based differentiation of microbial function through sediment-hosted aquifers and enrichment of novel symbionts in the deep terrestrial subsurface.</title>
        <authorList>
            <person name="Probst A.J."/>
            <person name="Ladd B."/>
            <person name="Jarett J.K."/>
            <person name="Geller-Mcgrath D.E."/>
            <person name="Sieber C.M.K."/>
            <person name="Emerson J.B."/>
            <person name="Anantharaman K."/>
            <person name="Thomas B.C."/>
            <person name="Malmstrom R."/>
            <person name="Stieglmeier M."/>
            <person name="Klingl A."/>
            <person name="Woyke T."/>
            <person name="Ryan C.M."/>
            <person name="Banfield J.F."/>
        </authorList>
    </citation>
    <scope>NUCLEOTIDE SEQUENCE [LARGE SCALE GENOMIC DNA]</scope>
</reference>
<evidence type="ECO:0000256" key="1">
    <source>
        <dbReference type="SAM" id="Phobius"/>
    </source>
</evidence>
<keyword evidence="1" id="KW-1133">Transmembrane helix</keyword>
<evidence type="ECO:0000313" key="2">
    <source>
        <dbReference type="EMBL" id="PIS05857.1"/>
    </source>
</evidence>
<name>A0A2H0W3K3_9BACT</name>
<keyword evidence="1" id="KW-0812">Transmembrane</keyword>
<dbReference type="EMBL" id="PEZY01000012">
    <property type="protein sequence ID" value="PIS05857.1"/>
    <property type="molecule type" value="Genomic_DNA"/>
</dbReference>
<dbReference type="Proteomes" id="UP000229056">
    <property type="component" value="Unassembled WGS sequence"/>
</dbReference>
<sequence length="171" mass="18543">MFWSKKKTFIKLNDSLKSGLNFGLTSGVITTLGLMIGLLESTGSKLAVLGGVLTIAIADAMSDAFGIHISEESTDGKHPRAVWQATIATFLSKFVFAITFIIPIVLFSLQTAVLISCLWGIFLLTILSLIIAKSNKMSPAKMVFEHLLTATMVIVISYYAGVLINMFFSTN</sequence>
<feature type="transmembrane region" description="Helical" evidence="1">
    <location>
        <begin position="81"/>
        <end position="106"/>
    </location>
</feature>
<feature type="transmembrane region" description="Helical" evidence="1">
    <location>
        <begin position="112"/>
        <end position="132"/>
    </location>
</feature>
<dbReference type="CDD" id="cd01059">
    <property type="entry name" value="CCC1_like"/>
    <property type="match status" value="1"/>
</dbReference>
<evidence type="ECO:0000313" key="3">
    <source>
        <dbReference type="Proteomes" id="UP000229056"/>
    </source>
</evidence>
<keyword evidence="1" id="KW-0472">Membrane</keyword>
<feature type="transmembrane region" description="Helical" evidence="1">
    <location>
        <begin position="144"/>
        <end position="168"/>
    </location>
</feature>
<proteinExistence type="predicted"/>
<gene>
    <name evidence="2" type="ORF">COT80_03765</name>
</gene>
<accession>A0A2H0W3K3</accession>
<organism evidence="2 3">
    <name type="scientific">Candidatus Buchananbacteria bacterium CG10_big_fil_rev_8_21_14_0_10_33_19</name>
    <dbReference type="NCBI Taxonomy" id="1974525"/>
    <lineage>
        <taxon>Bacteria</taxon>
        <taxon>Candidatus Buchananiibacteriota</taxon>
    </lineage>
</organism>
<dbReference type="AlphaFoldDB" id="A0A2H0W3K3"/>
<comment type="caution">
    <text evidence="2">The sequence shown here is derived from an EMBL/GenBank/DDBJ whole genome shotgun (WGS) entry which is preliminary data.</text>
</comment>
<evidence type="ECO:0008006" key="4">
    <source>
        <dbReference type="Google" id="ProtNLM"/>
    </source>
</evidence>
<feature type="transmembrane region" description="Helical" evidence="1">
    <location>
        <begin position="20"/>
        <end position="40"/>
    </location>
</feature>